<feature type="transmembrane region" description="Helical" evidence="1">
    <location>
        <begin position="76"/>
        <end position="98"/>
    </location>
</feature>
<keyword evidence="3" id="KW-1185">Reference proteome</keyword>
<name>A0A812BYP4_ACAPH</name>
<gene>
    <name evidence="2" type="ORF">SPHA_26048</name>
</gene>
<evidence type="ECO:0000313" key="2">
    <source>
        <dbReference type="EMBL" id="CAE1248202.1"/>
    </source>
</evidence>
<keyword evidence="1" id="KW-0472">Membrane</keyword>
<keyword evidence="1" id="KW-1133">Transmembrane helix</keyword>
<dbReference type="EMBL" id="CAHIKZ030000995">
    <property type="protein sequence ID" value="CAE1248202.1"/>
    <property type="molecule type" value="Genomic_DNA"/>
</dbReference>
<protein>
    <submittedName>
        <fullName evidence="2">Uncharacterized protein</fullName>
    </submittedName>
</protein>
<sequence length="153" mass="17406">MSPPQKGNCVIFLSRCPAFSVLYRAASPLLFYSAVRDLDFRCHEKVGQIKTEECYNDGKKTAGFLAHFPIFSFSTFFFFLPSLSFLPFLLSFFFFFFFSLPPECLSLSLFFTSESLPPFYLFIPPRVLPPLPLPPPPSLCLLLLLSLPPHVFA</sequence>
<keyword evidence="1" id="KW-0812">Transmembrane</keyword>
<proteinExistence type="predicted"/>
<evidence type="ECO:0000313" key="3">
    <source>
        <dbReference type="Proteomes" id="UP000597762"/>
    </source>
</evidence>
<accession>A0A812BYP4</accession>
<comment type="caution">
    <text evidence="2">The sequence shown here is derived from an EMBL/GenBank/DDBJ whole genome shotgun (WGS) entry which is preliminary data.</text>
</comment>
<reference evidence="2" key="1">
    <citation type="submission" date="2021-01" db="EMBL/GenBank/DDBJ databases">
        <authorList>
            <person name="Li R."/>
            <person name="Bekaert M."/>
        </authorList>
    </citation>
    <scope>NUCLEOTIDE SEQUENCE</scope>
    <source>
        <strain evidence="2">Farmed</strain>
    </source>
</reference>
<evidence type="ECO:0000256" key="1">
    <source>
        <dbReference type="SAM" id="Phobius"/>
    </source>
</evidence>
<organism evidence="2 3">
    <name type="scientific">Acanthosepion pharaonis</name>
    <name type="common">Pharaoh cuttlefish</name>
    <name type="synonym">Sepia pharaonis</name>
    <dbReference type="NCBI Taxonomy" id="158019"/>
    <lineage>
        <taxon>Eukaryota</taxon>
        <taxon>Metazoa</taxon>
        <taxon>Spiralia</taxon>
        <taxon>Lophotrochozoa</taxon>
        <taxon>Mollusca</taxon>
        <taxon>Cephalopoda</taxon>
        <taxon>Coleoidea</taxon>
        <taxon>Decapodiformes</taxon>
        <taxon>Sepiida</taxon>
        <taxon>Sepiina</taxon>
        <taxon>Sepiidae</taxon>
        <taxon>Acanthosepion</taxon>
    </lineage>
</organism>
<dbReference type="Proteomes" id="UP000597762">
    <property type="component" value="Unassembled WGS sequence"/>
</dbReference>
<dbReference type="AlphaFoldDB" id="A0A812BYP4"/>